<organism evidence="1 2">
    <name type="scientific">Trichonephila clavipes</name>
    <name type="common">Golden silk orbweaver</name>
    <name type="synonym">Nephila clavipes</name>
    <dbReference type="NCBI Taxonomy" id="2585209"/>
    <lineage>
        <taxon>Eukaryota</taxon>
        <taxon>Metazoa</taxon>
        <taxon>Ecdysozoa</taxon>
        <taxon>Arthropoda</taxon>
        <taxon>Chelicerata</taxon>
        <taxon>Arachnida</taxon>
        <taxon>Araneae</taxon>
        <taxon>Araneomorphae</taxon>
        <taxon>Entelegynae</taxon>
        <taxon>Araneoidea</taxon>
        <taxon>Nephilidae</taxon>
        <taxon>Trichonephila</taxon>
    </lineage>
</organism>
<comment type="caution">
    <text evidence="1">The sequence shown here is derived from an EMBL/GenBank/DDBJ whole genome shotgun (WGS) entry which is preliminary data.</text>
</comment>
<dbReference type="EMBL" id="BMAU01021123">
    <property type="protein sequence ID" value="GFX91267.1"/>
    <property type="molecule type" value="Genomic_DNA"/>
</dbReference>
<accession>A0A8X6REV0</accession>
<sequence length="87" mass="10031">MLLPKGLISEEQSNCPIPTDFLWRKAQVRIDVQRSSDNHFPSMLSPQLCSLVSPQIIPWSGCPPRLSSRVFEEEEKVDEEDPRHFPK</sequence>
<evidence type="ECO:0000313" key="1">
    <source>
        <dbReference type="EMBL" id="GFX91267.1"/>
    </source>
</evidence>
<evidence type="ECO:0000313" key="2">
    <source>
        <dbReference type="Proteomes" id="UP000887159"/>
    </source>
</evidence>
<keyword evidence="2" id="KW-1185">Reference proteome</keyword>
<protein>
    <submittedName>
        <fullName evidence="1">Uncharacterized protein</fullName>
    </submittedName>
</protein>
<name>A0A8X6REV0_TRICX</name>
<dbReference type="AlphaFoldDB" id="A0A8X6REV0"/>
<dbReference type="Proteomes" id="UP000887159">
    <property type="component" value="Unassembled WGS sequence"/>
</dbReference>
<proteinExistence type="predicted"/>
<gene>
    <name evidence="1" type="ORF">TNCV_1246821</name>
</gene>
<reference evidence="1" key="1">
    <citation type="submission" date="2020-08" db="EMBL/GenBank/DDBJ databases">
        <title>Multicomponent nature underlies the extraordinary mechanical properties of spider dragline silk.</title>
        <authorList>
            <person name="Kono N."/>
            <person name="Nakamura H."/>
            <person name="Mori M."/>
            <person name="Yoshida Y."/>
            <person name="Ohtoshi R."/>
            <person name="Malay A.D."/>
            <person name="Moran D.A.P."/>
            <person name="Tomita M."/>
            <person name="Numata K."/>
            <person name="Arakawa K."/>
        </authorList>
    </citation>
    <scope>NUCLEOTIDE SEQUENCE</scope>
</reference>